<dbReference type="InterPro" id="IPR040256">
    <property type="entry name" value="At4g02000-like"/>
</dbReference>
<gene>
    <name evidence="3" type="ORF">FRX31_034253</name>
</gene>
<evidence type="ECO:0000256" key="1">
    <source>
        <dbReference type="SAM" id="MobiDB-lite"/>
    </source>
</evidence>
<dbReference type="AlphaFoldDB" id="A0A7J6UV80"/>
<keyword evidence="4" id="KW-1185">Reference proteome</keyword>
<accession>A0A7J6UV80</accession>
<feature type="region of interest" description="Disordered" evidence="1">
    <location>
        <begin position="1"/>
        <end position="67"/>
    </location>
</feature>
<organism evidence="3 4">
    <name type="scientific">Thalictrum thalictroides</name>
    <name type="common">Rue-anemone</name>
    <name type="synonym">Anemone thalictroides</name>
    <dbReference type="NCBI Taxonomy" id="46969"/>
    <lineage>
        <taxon>Eukaryota</taxon>
        <taxon>Viridiplantae</taxon>
        <taxon>Streptophyta</taxon>
        <taxon>Embryophyta</taxon>
        <taxon>Tracheophyta</taxon>
        <taxon>Spermatophyta</taxon>
        <taxon>Magnoliopsida</taxon>
        <taxon>Ranunculales</taxon>
        <taxon>Ranunculaceae</taxon>
        <taxon>Thalictroideae</taxon>
        <taxon>Thalictrum</taxon>
    </lineage>
</organism>
<name>A0A7J6UV80_THATH</name>
<dbReference type="InterPro" id="IPR025558">
    <property type="entry name" value="DUF4283"/>
</dbReference>
<dbReference type="PANTHER" id="PTHR31286:SF180">
    <property type="entry name" value="OS10G0362600 PROTEIN"/>
    <property type="match status" value="1"/>
</dbReference>
<evidence type="ECO:0000259" key="2">
    <source>
        <dbReference type="Pfam" id="PF14111"/>
    </source>
</evidence>
<feature type="domain" description="DUF4283" evidence="2">
    <location>
        <begin position="92"/>
        <end position="170"/>
    </location>
</feature>
<dbReference type="PANTHER" id="PTHR31286">
    <property type="entry name" value="GLYCINE-RICH CELL WALL STRUCTURAL PROTEIN 1.8-LIKE"/>
    <property type="match status" value="1"/>
</dbReference>
<proteinExistence type="predicted"/>
<dbReference type="Proteomes" id="UP000554482">
    <property type="component" value="Unassembled WGS sequence"/>
</dbReference>
<dbReference type="OrthoDB" id="1096772at2759"/>
<evidence type="ECO:0000313" key="4">
    <source>
        <dbReference type="Proteomes" id="UP000554482"/>
    </source>
</evidence>
<feature type="non-terminal residue" evidence="3">
    <location>
        <position position="197"/>
    </location>
</feature>
<comment type="caution">
    <text evidence="3">The sequence shown here is derived from an EMBL/GenBank/DDBJ whole genome shotgun (WGS) entry which is preliminary data.</text>
</comment>
<feature type="compositionally biased region" description="Polar residues" evidence="1">
    <location>
        <begin position="40"/>
        <end position="56"/>
    </location>
</feature>
<sequence length="197" mass="22636">MGDQGIPSISSSPKPNQPTPTPLAVANPVQEEVTKENEQPESSKSTKATKRWSSLLRTPPPSAGKEELNFINPVFEDGKLVLDDEILEEGAREWENRVVGFFLDKKLPYSMVKEILTRRWKLQGEFDIGLDEDMFYFHFNNEEDREYVLDEGPVLLAGKLFVVRAWTREVEENRGSICSVPIWLKMYNVPKHLWNAK</sequence>
<reference evidence="3 4" key="1">
    <citation type="submission" date="2020-06" db="EMBL/GenBank/DDBJ databases">
        <title>Transcriptomic and genomic resources for Thalictrum thalictroides and T. hernandezii: Facilitating candidate gene discovery in an emerging model plant lineage.</title>
        <authorList>
            <person name="Arias T."/>
            <person name="Riano-Pachon D.M."/>
            <person name="Di Stilio V.S."/>
        </authorList>
    </citation>
    <scope>NUCLEOTIDE SEQUENCE [LARGE SCALE GENOMIC DNA]</scope>
    <source>
        <strain evidence="4">cv. WT478/WT964</strain>
        <tissue evidence="3">Leaves</tissue>
    </source>
</reference>
<protein>
    <recommendedName>
        <fullName evidence="2">DUF4283 domain-containing protein</fullName>
    </recommendedName>
</protein>
<evidence type="ECO:0000313" key="3">
    <source>
        <dbReference type="EMBL" id="KAF5176160.1"/>
    </source>
</evidence>
<dbReference type="EMBL" id="JABWDY010043140">
    <property type="protein sequence ID" value="KAF5176160.1"/>
    <property type="molecule type" value="Genomic_DNA"/>
</dbReference>
<dbReference type="Pfam" id="PF14111">
    <property type="entry name" value="DUF4283"/>
    <property type="match status" value="1"/>
</dbReference>